<dbReference type="PANTHER" id="PTHR31280:SF2">
    <property type="entry name" value="PROTEIN UNC-13 HOMOLOG"/>
    <property type="match status" value="1"/>
</dbReference>
<name>A0AAN8UG73_SOLBU</name>
<proteinExistence type="predicted"/>
<evidence type="ECO:0000313" key="3">
    <source>
        <dbReference type="Proteomes" id="UP001371456"/>
    </source>
</evidence>
<gene>
    <name evidence="2" type="ORF">RDI58_002510</name>
</gene>
<comment type="caution">
    <text evidence="2">The sequence shown here is derived from an EMBL/GenBank/DDBJ whole genome shotgun (WGS) entry which is preliminary data.</text>
</comment>
<protein>
    <recommendedName>
        <fullName evidence="1">MHD1 domain-containing protein</fullName>
    </recommendedName>
</protein>
<dbReference type="Pfam" id="PF25761">
    <property type="entry name" value="TPR_PATROL1"/>
    <property type="match status" value="1"/>
</dbReference>
<dbReference type="InterPro" id="IPR014770">
    <property type="entry name" value="Munc13_1"/>
</dbReference>
<dbReference type="InterPro" id="IPR057984">
    <property type="entry name" value="PATROL1_C"/>
</dbReference>
<dbReference type="PANTHER" id="PTHR31280">
    <property type="entry name" value="PROTEIN UNC-13 HOMOLOG"/>
    <property type="match status" value="1"/>
</dbReference>
<evidence type="ECO:0000259" key="1">
    <source>
        <dbReference type="PROSITE" id="PS51258"/>
    </source>
</evidence>
<dbReference type="EMBL" id="JBANQN010000001">
    <property type="protein sequence ID" value="KAK6804726.1"/>
    <property type="molecule type" value="Genomic_DNA"/>
</dbReference>
<dbReference type="Gene3D" id="1.10.357.50">
    <property type="match status" value="1"/>
</dbReference>
<accession>A0AAN8UG73</accession>
<keyword evidence="3" id="KW-1185">Reference proteome</keyword>
<organism evidence="2 3">
    <name type="scientific">Solanum bulbocastanum</name>
    <name type="common">Wild potato</name>
    <dbReference type="NCBI Taxonomy" id="147425"/>
    <lineage>
        <taxon>Eukaryota</taxon>
        <taxon>Viridiplantae</taxon>
        <taxon>Streptophyta</taxon>
        <taxon>Embryophyta</taxon>
        <taxon>Tracheophyta</taxon>
        <taxon>Spermatophyta</taxon>
        <taxon>Magnoliopsida</taxon>
        <taxon>eudicotyledons</taxon>
        <taxon>Gunneridae</taxon>
        <taxon>Pentapetalae</taxon>
        <taxon>asterids</taxon>
        <taxon>lamiids</taxon>
        <taxon>Solanales</taxon>
        <taxon>Solanaceae</taxon>
        <taxon>Solanoideae</taxon>
        <taxon>Solaneae</taxon>
        <taxon>Solanum</taxon>
    </lineage>
</organism>
<reference evidence="2 3" key="1">
    <citation type="submission" date="2024-02" db="EMBL/GenBank/DDBJ databases">
        <title>de novo genome assembly of Solanum bulbocastanum strain 11H21.</title>
        <authorList>
            <person name="Hosaka A.J."/>
        </authorList>
    </citation>
    <scope>NUCLEOTIDE SEQUENCE [LARGE SCALE GENOMIC DNA]</scope>
    <source>
        <tissue evidence="2">Young leaves</tissue>
    </source>
</reference>
<evidence type="ECO:0000313" key="2">
    <source>
        <dbReference type="EMBL" id="KAK6804726.1"/>
    </source>
</evidence>
<dbReference type="AlphaFoldDB" id="A0AAN8UG73"/>
<dbReference type="PROSITE" id="PS51258">
    <property type="entry name" value="MHD1"/>
    <property type="match status" value="1"/>
</dbReference>
<dbReference type="InterPro" id="IPR008528">
    <property type="entry name" value="unc-13_homologue"/>
</dbReference>
<sequence length="159" mass="18020">MRVQMEISEAMDARTRLGLLNAMVGEIETVSGTLVLRWVNSQLARILNWVDRAIQQERWVPVSPQQRHGSSFVDDYRIVEETVDQFSALEIPMRPGELGSLFCGIDNACQVYAKTILEKIANKVDIVPPVPILTRYSRESGIKAFVKKELKVTRCLEVC</sequence>
<dbReference type="Proteomes" id="UP001371456">
    <property type="component" value="Unassembled WGS sequence"/>
</dbReference>
<feature type="domain" description="MHD1" evidence="1">
    <location>
        <begin position="1"/>
        <end position="127"/>
    </location>
</feature>